<reference evidence="9 10" key="1">
    <citation type="journal article" date="2008" name="Nature">
        <title>The Trichoplax genome and the nature of placozoans.</title>
        <authorList>
            <person name="Srivastava M."/>
            <person name="Begovic E."/>
            <person name="Chapman J."/>
            <person name="Putnam N.H."/>
            <person name="Hellsten U."/>
            <person name="Kawashima T."/>
            <person name="Kuo A."/>
            <person name="Mitros T."/>
            <person name="Salamov A."/>
            <person name="Carpenter M.L."/>
            <person name="Signorovitch A.Y."/>
            <person name="Moreno M.A."/>
            <person name="Kamm K."/>
            <person name="Grimwood J."/>
            <person name="Schmutz J."/>
            <person name="Shapiro H."/>
            <person name="Grigoriev I.V."/>
            <person name="Buss L.W."/>
            <person name="Schierwater B."/>
            <person name="Dellaporta S.L."/>
            <person name="Rokhsar D.S."/>
        </authorList>
    </citation>
    <scope>NUCLEOTIDE SEQUENCE [LARGE SCALE GENOMIC DNA]</scope>
    <source>
        <strain evidence="9 10">Grell-BS-1999</strain>
    </source>
</reference>
<comment type="subcellular location">
    <subcellularLocation>
        <location evidence="1">Membrane</location>
        <topology evidence="1">Multi-pass membrane protein</topology>
    </subcellularLocation>
</comment>
<feature type="domain" description="C-type lectin" evidence="7">
    <location>
        <begin position="340"/>
        <end position="449"/>
    </location>
</feature>
<feature type="transmembrane region" description="Helical" evidence="6">
    <location>
        <begin position="873"/>
        <end position="896"/>
    </location>
</feature>
<evidence type="ECO:0008006" key="11">
    <source>
        <dbReference type="Google" id="ProtNLM"/>
    </source>
</evidence>
<dbReference type="EMBL" id="DS985250">
    <property type="protein sequence ID" value="EDV22145.1"/>
    <property type="molecule type" value="Genomic_DNA"/>
</dbReference>
<dbReference type="Gene3D" id="3.10.100.10">
    <property type="entry name" value="Mannose-Binding Protein A, subunit A"/>
    <property type="match status" value="5"/>
</dbReference>
<evidence type="ECO:0000256" key="2">
    <source>
        <dbReference type="ARBA" id="ARBA00022692"/>
    </source>
</evidence>
<dbReference type="RefSeq" id="XP_002115300.1">
    <property type="nucleotide sequence ID" value="XM_002115264.1"/>
</dbReference>
<dbReference type="Gene3D" id="1.20.1070.10">
    <property type="entry name" value="Rhodopsin 7-helix transmembrane proteins"/>
    <property type="match status" value="2"/>
</dbReference>
<evidence type="ECO:0000313" key="9">
    <source>
        <dbReference type="EMBL" id="EDV22145.1"/>
    </source>
</evidence>
<dbReference type="KEGG" id="tad:TRIADDRAFT_59344"/>
<dbReference type="Pfam" id="PF00002">
    <property type="entry name" value="7tm_2"/>
    <property type="match status" value="1"/>
</dbReference>
<feature type="transmembrane region" description="Helical" evidence="6">
    <location>
        <begin position="908"/>
        <end position="925"/>
    </location>
</feature>
<dbReference type="InterPro" id="IPR016186">
    <property type="entry name" value="C-type_lectin-like/link_sf"/>
</dbReference>
<dbReference type="HOGENOM" id="CLU_009192_0_0_1"/>
<dbReference type="PANTHER" id="PTHR22803">
    <property type="entry name" value="MANNOSE, PHOSPHOLIPASE, LECTIN RECEPTOR RELATED"/>
    <property type="match status" value="1"/>
</dbReference>
<dbReference type="GO" id="GO:0004930">
    <property type="term" value="F:G protein-coupled receptor activity"/>
    <property type="evidence" value="ECO:0007669"/>
    <property type="project" value="InterPro"/>
</dbReference>
<keyword evidence="2 6" id="KW-0812">Transmembrane</keyword>
<dbReference type="OrthoDB" id="5967113at2759"/>
<feature type="domain" description="C-type lectin" evidence="7">
    <location>
        <begin position="206"/>
        <end position="328"/>
    </location>
</feature>
<keyword evidence="3 6" id="KW-1133">Transmembrane helix</keyword>
<dbReference type="InterPro" id="IPR017981">
    <property type="entry name" value="GPCR_2-like_7TM"/>
</dbReference>
<dbReference type="SUPFAM" id="SSF56436">
    <property type="entry name" value="C-type lectin-like"/>
    <property type="match status" value="5"/>
</dbReference>
<dbReference type="InterPro" id="IPR001304">
    <property type="entry name" value="C-type_lectin-like"/>
</dbReference>
<dbReference type="CDD" id="cd15040">
    <property type="entry name" value="7tmB2_Adhesion"/>
    <property type="match status" value="1"/>
</dbReference>
<dbReference type="PROSITE" id="PS50261">
    <property type="entry name" value="G_PROTEIN_RECEP_F2_4"/>
    <property type="match status" value="1"/>
</dbReference>
<accession>B3S4T9</accession>
<dbReference type="eggNOG" id="KOG4193">
    <property type="taxonomic scope" value="Eukaryota"/>
</dbReference>
<proteinExistence type="predicted"/>
<protein>
    <recommendedName>
        <fullName evidence="11">G-protein coupled receptors family 2 profile 2 domain-containing protein</fullName>
    </recommendedName>
</protein>
<evidence type="ECO:0000256" key="4">
    <source>
        <dbReference type="ARBA" id="ARBA00023136"/>
    </source>
</evidence>
<dbReference type="GeneID" id="6756513"/>
<dbReference type="InterPro" id="IPR000832">
    <property type="entry name" value="GPCR_2_secretin-like"/>
</dbReference>
<dbReference type="CDD" id="cd00037">
    <property type="entry name" value="CLECT"/>
    <property type="match status" value="3"/>
</dbReference>
<dbReference type="InterPro" id="IPR018378">
    <property type="entry name" value="C-type_lectin_CS"/>
</dbReference>
<dbReference type="OMA" id="WIGFAQL"/>
<feature type="domain" description="G-protein coupled receptors family 2 profile 2" evidence="8">
    <location>
        <begin position="871"/>
        <end position="1071"/>
    </location>
</feature>
<dbReference type="CTD" id="6756513"/>
<keyword evidence="4 6" id="KW-0472">Membrane</keyword>
<name>B3S4T9_TRIAD</name>
<feature type="transmembrane region" description="Helical" evidence="6">
    <location>
        <begin position="986"/>
        <end position="1009"/>
    </location>
</feature>
<dbReference type="GO" id="GO:0005886">
    <property type="term" value="C:plasma membrane"/>
    <property type="evidence" value="ECO:0000318"/>
    <property type="project" value="GO_Central"/>
</dbReference>
<dbReference type="Pfam" id="PF00059">
    <property type="entry name" value="Lectin_C"/>
    <property type="match status" value="4"/>
</dbReference>
<feature type="domain" description="C-type lectin" evidence="7">
    <location>
        <begin position="462"/>
        <end position="551"/>
    </location>
</feature>
<evidence type="ECO:0000256" key="5">
    <source>
        <dbReference type="ARBA" id="ARBA00023157"/>
    </source>
</evidence>
<dbReference type="PRINTS" id="PR00249">
    <property type="entry name" value="GPCRSECRETIN"/>
</dbReference>
<keyword evidence="10" id="KW-1185">Reference proteome</keyword>
<evidence type="ECO:0000256" key="6">
    <source>
        <dbReference type="SAM" id="Phobius"/>
    </source>
</evidence>
<dbReference type="GO" id="GO:0007166">
    <property type="term" value="P:cell surface receptor signaling pathway"/>
    <property type="evidence" value="ECO:0007669"/>
    <property type="project" value="InterPro"/>
</dbReference>
<evidence type="ECO:0000259" key="7">
    <source>
        <dbReference type="PROSITE" id="PS50041"/>
    </source>
</evidence>
<dbReference type="Proteomes" id="UP000009022">
    <property type="component" value="Unassembled WGS sequence"/>
</dbReference>
<feature type="domain" description="C-type lectin" evidence="7">
    <location>
        <begin position="40"/>
        <end position="168"/>
    </location>
</feature>
<feature type="transmembrane region" description="Helical" evidence="6">
    <location>
        <begin position="6"/>
        <end position="28"/>
    </location>
</feature>
<feature type="transmembrane region" description="Helical" evidence="6">
    <location>
        <begin position="937"/>
        <end position="966"/>
    </location>
</feature>
<dbReference type="PhylomeDB" id="B3S4T9"/>
<dbReference type="SMART" id="SM00034">
    <property type="entry name" value="CLECT"/>
    <property type="match status" value="5"/>
</dbReference>
<evidence type="ECO:0000256" key="3">
    <source>
        <dbReference type="ARBA" id="ARBA00022989"/>
    </source>
</evidence>
<dbReference type="PROSITE" id="PS00615">
    <property type="entry name" value="C_TYPE_LECTIN_1"/>
    <property type="match status" value="1"/>
</dbReference>
<dbReference type="InterPro" id="IPR050111">
    <property type="entry name" value="C-type_lectin/snaclec_domain"/>
</dbReference>
<feature type="domain" description="C-type lectin" evidence="7">
    <location>
        <begin position="558"/>
        <end position="676"/>
    </location>
</feature>
<evidence type="ECO:0000313" key="10">
    <source>
        <dbReference type="Proteomes" id="UP000009022"/>
    </source>
</evidence>
<dbReference type="InterPro" id="IPR016187">
    <property type="entry name" value="CTDL_fold"/>
</dbReference>
<dbReference type="eggNOG" id="KOG4297">
    <property type="taxonomic scope" value="Eukaryota"/>
</dbReference>
<gene>
    <name evidence="9" type="ORF">TRIADDRAFT_59344</name>
</gene>
<evidence type="ECO:0000256" key="1">
    <source>
        <dbReference type="ARBA" id="ARBA00004141"/>
    </source>
</evidence>
<dbReference type="InParanoid" id="B3S4T9"/>
<evidence type="ECO:0000259" key="8">
    <source>
        <dbReference type="PROSITE" id="PS50261"/>
    </source>
</evidence>
<dbReference type="AlphaFoldDB" id="B3S4T9"/>
<sequence>MVSLKYLNLCLVWIFLRSLICVSAVAIVGKNEKFDSWFTHNFKRYFISSSEAKFSTAVNYCKNNYNGSLIEINDAAENIALNKIVGTLTNSTGGASSLYWIGLVDQNGTFTNATWIDSNTTVGSWNTWHQGIVVNSSKLCAGVSYGAHAIQLNWTNLRCCDHYRFICQLDLTSNNSQSELSSYPLSGYHLPTQASVNSCNPPSMRYNKTCITAIHDPLPFSLCKDYCEAVGKRLIQIESKEKLQAIKSAIPAAIYSEMWIGLRSLKTTVTGIADFQWLNSSLPPFTNWEKFRPLKEQDPQSGKCVTMSSKTFLWNNRRCTSFYPFLCEQELTCPVGWWQLGEKCYQPSSSNFKQWSTAFYHCQESHARLAILHDESEFNFVASIVRSTGKSVWIALKSNTSGLQWINDILFDTHRNLNTLDLCMVVNITSNVVYWQLQNCLNNYNFYSLCEKATCPYGWLVYNKRCYDFHTGLVPNSEVSKECSLGSQPVIINDANTGAIINAMISNGKEVWIGLQYVNGFFFWYGSNLGLNYSVWAKNQPSLGGRAHSKCPTFWNNNGSSCIRTTYLPMSFYEARELCGYHSSDLLILSSKKLQDFVENLILLETQNMSESIDLDGASFWLGLYKTNQTFRWLQDSSILHPVTKLGINSSNNHHQCAAMKYVSFQKSWVWYPVDCIGHKAYPICRKILTSKGASTTIQPAVATTTKSTLASTSTPNSIIQDDNYDQIVDDSGLKLAEGLNSTNSNTVQATKYNKTLDVHYFVMSGIRINFKKDIDVDVEDRLATVQFKGPEYPQKIEIPPSVVPTDFSGRFHMAVGVYKTTPNQYKSSSSIPLKFAISCSIKPMVEGRLSNPVVIYFRIEQIPAVHKRILSILTYIGLSISLMCLLFTFITFTAIRRFHSIRGMVHANLAVSMIISTCIFLFGIEKTHNEGLCQAIAFMLHFSFLASFSWMLVEGTPLVTVLAAFLSNQGLYGTADYCWIKPGNFLLLAFGIPVMIIIAINLILMARITKTLIGIRAVANKSSLQKVKVSLRAAVALLPLLGVTWAFGFISANNSTVTFSYLFVIFNSLQVKKYYMNCFAKGRNVISSMKNSDTGGLGAASKQALSKLICVIEQQFEYDSII</sequence>
<dbReference type="STRING" id="10228.B3S4T9"/>
<dbReference type="PROSITE" id="PS50041">
    <property type="entry name" value="C_TYPE_LECTIN_2"/>
    <property type="match status" value="5"/>
</dbReference>
<organism evidence="9 10">
    <name type="scientific">Trichoplax adhaerens</name>
    <name type="common">Trichoplax reptans</name>
    <dbReference type="NCBI Taxonomy" id="10228"/>
    <lineage>
        <taxon>Eukaryota</taxon>
        <taxon>Metazoa</taxon>
        <taxon>Placozoa</taxon>
        <taxon>Uniplacotomia</taxon>
        <taxon>Trichoplacea</taxon>
        <taxon>Trichoplacidae</taxon>
        <taxon>Trichoplax</taxon>
    </lineage>
</organism>
<keyword evidence="5" id="KW-1015">Disulfide bond</keyword>